<evidence type="ECO:0000313" key="11">
    <source>
        <dbReference type="Proteomes" id="UP000769780"/>
    </source>
</evidence>
<dbReference type="PANTHER" id="PTHR43576:SF3">
    <property type="entry name" value="ALPHA-L-ARABINOFURANOSIDASE C"/>
    <property type="match status" value="1"/>
</dbReference>
<dbReference type="Gene3D" id="3.20.20.80">
    <property type="entry name" value="Glycosidases"/>
    <property type="match status" value="1"/>
</dbReference>
<accession>A0ABS7K4R1</accession>
<evidence type="ECO:0000256" key="3">
    <source>
        <dbReference type="ARBA" id="ARBA00007186"/>
    </source>
</evidence>
<dbReference type="Proteomes" id="UP000769780">
    <property type="component" value="Unassembled WGS sequence"/>
</dbReference>
<dbReference type="InterPro" id="IPR010720">
    <property type="entry name" value="Alpha-L-AF_C"/>
</dbReference>
<proteinExistence type="inferred from homology"/>
<keyword evidence="6" id="KW-0378">Hydrolase</keyword>
<protein>
    <recommendedName>
        <fullName evidence="5">non-reducing end alpha-L-arabinofuranosidase</fullName>
        <ecNumber evidence="5">3.2.1.55</ecNumber>
    </recommendedName>
</protein>
<dbReference type="SUPFAM" id="SSF51445">
    <property type="entry name" value="(Trans)glycosidases"/>
    <property type="match status" value="1"/>
</dbReference>
<comment type="caution">
    <text evidence="10">The sequence shown here is derived from an EMBL/GenBank/DDBJ whole genome shotgun (WGS) entry which is preliminary data.</text>
</comment>
<evidence type="ECO:0000256" key="1">
    <source>
        <dbReference type="ARBA" id="ARBA00001462"/>
    </source>
</evidence>
<dbReference type="Pfam" id="PF22848">
    <property type="entry name" value="ASD1_dom"/>
    <property type="match status" value="1"/>
</dbReference>
<evidence type="ECO:0000256" key="2">
    <source>
        <dbReference type="ARBA" id="ARBA00004881"/>
    </source>
</evidence>
<organism evidence="10 11">
    <name type="scientific">Mesobacillus maritimus</name>
    <dbReference type="NCBI Taxonomy" id="1643336"/>
    <lineage>
        <taxon>Bacteria</taxon>
        <taxon>Bacillati</taxon>
        <taxon>Bacillota</taxon>
        <taxon>Bacilli</taxon>
        <taxon>Bacillales</taxon>
        <taxon>Bacillaceae</taxon>
        <taxon>Mesobacillus</taxon>
    </lineage>
</organism>
<dbReference type="SUPFAM" id="SSF51011">
    <property type="entry name" value="Glycosyl hydrolase domain"/>
    <property type="match status" value="1"/>
</dbReference>
<feature type="domain" description="Alpha-L-arabinofuranosidase C-terminal" evidence="9">
    <location>
        <begin position="296"/>
        <end position="496"/>
    </location>
</feature>
<dbReference type="InterPro" id="IPR055235">
    <property type="entry name" value="ASD1_cat"/>
</dbReference>
<dbReference type="Pfam" id="PF06964">
    <property type="entry name" value="Alpha-L-AF_C"/>
    <property type="match status" value="1"/>
</dbReference>
<evidence type="ECO:0000256" key="6">
    <source>
        <dbReference type="ARBA" id="ARBA00022801"/>
    </source>
</evidence>
<comment type="catalytic activity">
    <reaction evidence="1">
        <text>Hydrolysis of terminal non-reducing alpha-L-arabinofuranoside residues in alpha-L-arabinosides.</text>
        <dbReference type="EC" id="3.2.1.55"/>
    </reaction>
</comment>
<name>A0ABS7K4R1_9BACI</name>
<evidence type="ECO:0000256" key="4">
    <source>
        <dbReference type="ARBA" id="ARBA00011165"/>
    </source>
</evidence>
<keyword evidence="8" id="KW-0326">Glycosidase</keyword>
<keyword evidence="7" id="KW-0119">Carbohydrate metabolism</keyword>
<evidence type="ECO:0000256" key="7">
    <source>
        <dbReference type="ARBA" id="ARBA00023277"/>
    </source>
</evidence>
<dbReference type="InterPro" id="IPR013780">
    <property type="entry name" value="Glyco_hydro_b"/>
</dbReference>
<dbReference type="EC" id="3.2.1.55" evidence="5"/>
<keyword evidence="11" id="KW-1185">Reference proteome</keyword>
<evidence type="ECO:0000259" key="9">
    <source>
        <dbReference type="SMART" id="SM00813"/>
    </source>
</evidence>
<dbReference type="PANTHER" id="PTHR43576">
    <property type="entry name" value="ALPHA-L-ARABINOFURANOSIDASE C-RELATED"/>
    <property type="match status" value="1"/>
</dbReference>
<dbReference type="EMBL" id="JACWFH010000012">
    <property type="protein sequence ID" value="MBY0097252.1"/>
    <property type="molecule type" value="Genomic_DNA"/>
</dbReference>
<dbReference type="Gene3D" id="2.60.40.1180">
    <property type="entry name" value="Golgi alpha-mannosidase II"/>
    <property type="match status" value="1"/>
</dbReference>
<comment type="similarity">
    <text evidence="3">Belongs to the glycosyl hydrolase 51 family.</text>
</comment>
<evidence type="ECO:0000256" key="8">
    <source>
        <dbReference type="ARBA" id="ARBA00023295"/>
    </source>
</evidence>
<evidence type="ECO:0000313" key="10">
    <source>
        <dbReference type="EMBL" id="MBY0097252.1"/>
    </source>
</evidence>
<sequence length="508" mass="57731">MTLNTTSKAKMIIDKSFKISEVNPRIYGSFIEQLGRAVYGGIFEPTHATADEDGFRQDVINLVKELNVPIIRYPGGNMVSAYNWEDGVGPKESRPKRLDLAWNSLETNEVGTNEFVSWAKKVDAEVMMAVNLGTRGIDAARNLVEYSNHPGGTYWSDLRKSHGYQDPHNIKVWCLGNEMDGPWQIGMKTAYEYGRLAAETAKAMRLVDPTIELVSCGSSGSGMETFPQWEAETLEHTYEYADYISLHQYYGNRDNDTANYIANTLDMDNFIKTVIATCDYMKAKKRSKKTMNLSFDEWNVWFHSNDQDKQVEPWSVAPPLLEDIYTFEDAILVGSMLNTLLKHSDRVKMACMAQLVNVIAPIMTETGGGIWKQTIFYPYYYTSVYGRGTALHSIVDSPKYDSKDYTDVPYLDQSVVYNEETEELVIFAVNRNLENQLLVDVDIRSFEGYGLVEHVVLENEDPKAINTITNEQVKPHTNSKSYIENGTLTAVLPKLSWNMLRLKKNEEK</sequence>
<dbReference type="RefSeq" id="WP_221873477.1">
    <property type="nucleotide sequence ID" value="NZ_JACWFH010000012.1"/>
</dbReference>
<comment type="subunit">
    <text evidence="4">Homohexamer; trimer of dimers.</text>
</comment>
<dbReference type="SMART" id="SM00813">
    <property type="entry name" value="Alpha-L-AF_C"/>
    <property type="match status" value="1"/>
</dbReference>
<evidence type="ECO:0000256" key="5">
    <source>
        <dbReference type="ARBA" id="ARBA00012670"/>
    </source>
</evidence>
<reference evidence="10 11" key="1">
    <citation type="submission" date="2020-07" db="EMBL/GenBank/DDBJ databases">
        <title>Fungal Genomes of the International Space Station.</title>
        <authorList>
            <person name="Seuylemezian A."/>
            <person name="Singh N.K."/>
            <person name="Wood J."/>
            <person name="Venkateswaran K."/>
        </authorList>
    </citation>
    <scope>NUCLEOTIDE SEQUENCE [LARGE SCALE GENOMIC DNA]</scope>
    <source>
        <strain evidence="10 11">PL-B2</strain>
    </source>
</reference>
<comment type="pathway">
    <text evidence="2">Glycan metabolism.</text>
</comment>
<gene>
    <name evidence="10" type="ORF">H0185_10650</name>
</gene>
<dbReference type="InterPro" id="IPR017853">
    <property type="entry name" value="GH"/>
</dbReference>